<accession>A0A8T2MWQ0</accession>
<dbReference type="GO" id="GO:0005886">
    <property type="term" value="C:plasma membrane"/>
    <property type="evidence" value="ECO:0007669"/>
    <property type="project" value="UniProtKB-SubCell"/>
</dbReference>
<keyword evidence="3" id="KW-0479">Metal-binding</keyword>
<keyword evidence="15" id="KW-1185">Reference proteome</keyword>
<keyword evidence="2 11" id="KW-0812">Transmembrane</keyword>
<reference evidence="14" key="1">
    <citation type="thesis" date="2021" institute="BYU ScholarsArchive" country="Provo, UT, USA">
        <title>Applications of and Algorithms for Genome Assembly and Genomic Analyses with an Emphasis on Marine Teleosts.</title>
        <authorList>
            <person name="Pickett B.D."/>
        </authorList>
    </citation>
    <scope>NUCLEOTIDE SEQUENCE</scope>
    <source>
        <strain evidence="14">HI-2016</strain>
    </source>
</reference>
<proteinExistence type="predicted"/>
<dbReference type="GO" id="GO:0005509">
    <property type="term" value="F:calcium ion binding"/>
    <property type="evidence" value="ECO:0007669"/>
    <property type="project" value="UniProtKB-UniRule"/>
</dbReference>
<dbReference type="InterPro" id="IPR020894">
    <property type="entry name" value="Cadherin_CS"/>
</dbReference>
<name>A0A8T2MWQ0_9TELE</name>
<keyword evidence="9" id="KW-0472">Membrane</keyword>
<feature type="domain" description="Cadherin" evidence="13">
    <location>
        <begin position="128"/>
        <end position="226"/>
    </location>
</feature>
<dbReference type="InterPro" id="IPR002126">
    <property type="entry name" value="Cadherin-like_dom"/>
</dbReference>
<evidence type="ECO:0000256" key="11">
    <source>
        <dbReference type="RuleBase" id="RU003318"/>
    </source>
</evidence>
<dbReference type="GO" id="GO:0045216">
    <property type="term" value="P:cell-cell junction organization"/>
    <property type="evidence" value="ECO:0007669"/>
    <property type="project" value="UniProtKB-ARBA"/>
</dbReference>
<evidence type="ECO:0000256" key="7">
    <source>
        <dbReference type="ARBA" id="ARBA00022889"/>
    </source>
</evidence>
<dbReference type="PANTHER" id="PTHR24025:SF0">
    <property type="entry name" value="DESMOCOLLIN-2"/>
    <property type="match status" value="1"/>
</dbReference>
<evidence type="ECO:0000259" key="13">
    <source>
        <dbReference type="PROSITE" id="PS50268"/>
    </source>
</evidence>
<dbReference type="Proteomes" id="UP000824540">
    <property type="component" value="Unassembled WGS sequence"/>
</dbReference>
<protein>
    <recommendedName>
        <fullName evidence="13">Cadherin domain-containing protein</fullName>
    </recommendedName>
</protein>
<dbReference type="Pfam" id="PF00028">
    <property type="entry name" value="Cadherin"/>
    <property type="match status" value="1"/>
</dbReference>
<keyword evidence="4" id="KW-0732">Signal</keyword>
<evidence type="ECO:0000256" key="5">
    <source>
        <dbReference type="ARBA" id="ARBA00022737"/>
    </source>
</evidence>
<dbReference type="GO" id="GO:0030057">
    <property type="term" value="C:desmosome"/>
    <property type="evidence" value="ECO:0007669"/>
    <property type="project" value="TreeGrafter"/>
</dbReference>
<dbReference type="PROSITE" id="PS50268">
    <property type="entry name" value="CADHERIN_2"/>
    <property type="match status" value="3"/>
</dbReference>
<dbReference type="PANTHER" id="PTHR24025">
    <property type="entry name" value="DESMOGLEIN FAMILY MEMBER"/>
    <property type="match status" value="1"/>
</dbReference>
<evidence type="ECO:0000256" key="9">
    <source>
        <dbReference type="ARBA" id="ARBA00023136"/>
    </source>
</evidence>
<dbReference type="InterPro" id="IPR027397">
    <property type="entry name" value="Catenin-bd_sf"/>
</dbReference>
<evidence type="ECO:0000313" key="15">
    <source>
        <dbReference type="Proteomes" id="UP000824540"/>
    </source>
</evidence>
<keyword evidence="8" id="KW-1133">Transmembrane helix</keyword>
<dbReference type="CDD" id="cd11304">
    <property type="entry name" value="Cadherin_repeat"/>
    <property type="match status" value="2"/>
</dbReference>
<keyword evidence="6 10" id="KW-0106">Calcium</keyword>
<evidence type="ECO:0000313" key="14">
    <source>
        <dbReference type="EMBL" id="KAG9332555.1"/>
    </source>
</evidence>
<evidence type="ECO:0000256" key="8">
    <source>
        <dbReference type="ARBA" id="ARBA00022989"/>
    </source>
</evidence>
<evidence type="ECO:0000256" key="2">
    <source>
        <dbReference type="ARBA" id="ARBA00022692"/>
    </source>
</evidence>
<dbReference type="FunFam" id="2.60.40.60:FF:000095">
    <property type="entry name" value="Cadherin 13"/>
    <property type="match status" value="1"/>
</dbReference>
<evidence type="ECO:0000256" key="1">
    <source>
        <dbReference type="ARBA" id="ARBA00004370"/>
    </source>
</evidence>
<dbReference type="SUPFAM" id="SSF49313">
    <property type="entry name" value="Cadherin-like"/>
    <property type="match status" value="3"/>
</dbReference>
<comment type="subcellular location">
    <subcellularLocation>
        <location evidence="11">Cell membrane</location>
        <topology evidence="11">Single-pass type I membrane protein</topology>
    </subcellularLocation>
    <subcellularLocation>
        <location evidence="1">Membrane</location>
    </subcellularLocation>
</comment>
<organism evidence="14 15">
    <name type="scientific">Albula glossodonta</name>
    <name type="common">roundjaw bonefish</name>
    <dbReference type="NCBI Taxonomy" id="121402"/>
    <lineage>
        <taxon>Eukaryota</taxon>
        <taxon>Metazoa</taxon>
        <taxon>Chordata</taxon>
        <taxon>Craniata</taxon>
        <taxon>Vertebrata</taxon>
        <taxon>Euteleostomi</taxon>
        <taxon>Actinopterygii</taxon>
        <taxon>Neopterygii</taxon>
        <taxon>Teleostei</taxon>
        <taxon>Albuliformes</taxon>
        <taxon>Albulidae</taxon>
        <taxon>Albula</taxon>
    </lineage>
</organism>
<dbReference type="SMART" id="SM00112">
    <property type="entry name" value="CA"/>
    <property type="match status" value="2"/>
</dbReference>
<keyword evidence="7 11" id="KW-0130">Cell adhesion</keyword>
<evidence type="ECO:0000256" key="10">
    <source>
        <dbReference type="PROSITE-ProRule" id="PRU00043"/>
    </source>
</evidence>
<evidence type="ECO:0000256" key="3">
    <source>
        <dbReference type="ARBA" id="ARBA00022723"/>
    </source>
</evidence>
<evidence type="ECO:0000256" key="6">
    <source>
        <dbReference type="ARBA" id="ARBA00022837"/>
    </source>
</evidence>
<dbReference type="OrthoDB" id="9045962at2759"/>
<feature type="domain" description="Cadherin" evidence="13">
    <location>
        <begin position="14"/>
        <end position="119"/>
    </location>
</feature>
<dbReference type="InterPro" id="IPR000233">
    <property type="entry name" value="Cadherin_Y-type_LIR"/>
</dbReference>
<dbReference type="EMBL" id="JAFBMS010000237">
    <property type="protein sequence ID" value="KAG9332555.1"/>
    <property type="molecule type" value="Genomic_DNA"/>
</dbReference>
<dbReference type="Gene3D" id="4.10.900.10">
    <property type="entry name" value="TCF3-CBD (Catenin binding domain)"/>
    <property type="match status" value="1"/>
</dbReference>
<dbReference type="GO" id="GO:0007156">
    <property type="term" value="P:homophilic cell adhesion via plasma membrane adhesion molecules"/>
    <property type="evidence" value="ECO:0007669"/>
    <property type="project" value="InterPro"/>
</dbReference>
<evidence type="ECO:0000256" key="12">
    <source>
        <dbReference type="RuleBase" id="RU004357"/>
    </source>
</evidence>
<dbReference type="PROSITE" id="PS00232">
    <property type="entry name" value="CADHERIN_1"/>
    <property type="match status" value="1"/>
</dbReference>
<dbReference type="InterPro" id="IPR050971">
    <property type="entry name" value="Cadherin-domain_protein"/>
</dbReference>
<dbReference type="GO" id="GO:0002009">
    <property type="term" value="P:morphogenesis of an epithelium"/>
    <property type="evidence" value="ECO:0007669"/>
    <property type="project" value="UniProtKB-ARBA"/>
</dbReference>
<dbReference type="Gene3D" id="2.60.40.60">
    <property type="entry name" value="Cadherins"/>
    <property type="match status" value="3"/>
</dbReference>
<comment type="caution">
    <text evidence="14">The sequence shown here is derived from an EMBL/GenBank/DDBJ whole genome shotgun (WGS) entry which is preliminary data.</text>
</comment>
<dbReference type="InterPro" id="IPR015919">
    <property type="entry name" value="Cadherin-like_sf"/>
</dbReference>
<keyword evidence="5" id="KW-0677">Repeat</keyword>
<sequence length="458" mass="50860">MRTYILLLVTLFNDRQYDYDLTYHISGHGVDEPPLGVFSINEQSGMVIVHKAIDREEISNFHAKDYEISTLKQLEISVMNEEPLFVCGPEGASKNKGVPSPNSVKLNITVIDVNDAPEFKRPRAMEYLKEEEDPGKVLYTPVVTDVDSEDKNIRYEIARDPANWVTIDPKTGVVTSISKMDRESPHVNNSIYTILIHAIDDGKPPATGTGTLLINLGDLNDNSPFLLTKSTYMCGNRDKSIEIEGKDEDVDPFGGPFAFSLQDKSQRRVWKFDPETGMKATLKALRLIPFGNYTIPIRIEDQQGKGADDNLYLTVCDCGKGSAEPLFVMTPTSSFVAVDGLKHASIPLTQMSPGFQYGEANGTMRSQGMGMYSEASETMRNQGMGMRLCLQEEDQLDFPGCHPQIYAYEGTGNSCQTLDRLSVSNCGDQLEYLENLGPKFNTLGGICQQAINEKNPKF</sequence>
<dbReference type="Pfam" id="PF01049">
    <property type="entry name" value="CADH_Y-type_LIR"/>
    <property type="match status" value="1"/>
</dbReference>
<dbReference type="PRINTS" id="PR00205">
    <property type="entry name" value="CADHERIN"/>
</dbReference>
<evidence type="ECO:0000256" key="4">
    <source>
        <dbReference type="ARBA" id="ARBA00022729"/>
    </source>
</evidence>
<feature type="domain" description="Cadherin" evidence="13">
    <location>
        <begin position="243"/>
        <end position="327"/>
    </location>
</feature>
<comment type="function">
    <text evidence="12">Cadherins are calcium-dependent cell adhesion proteins.</text>
</comment>
<gene>
    <name evidence="14" type="ORF">JZ751_014653</name>
</gene>
<dbReference type="AlphaFoldDB" id="A0A8T2MWQ0"/>